<sequence>MLQIFLKFFSFFLSPRRLSLRKGGEREKGPALMIRLSQNVNLKAPRLLESGCKSRDFTNTKQIYPNLFLKFFSIKYLTG</sequence>
<dbReference type="HOGENOM" id="CLU_2598815_0_0_10"/>
<keyword evidence="2" id="KW-1185">Reference proteome</keyword>
<evidence type="ECO:0000313" key="1">
    <source>
        <dbReference type="EMBL" id="ADV43982.1"/>
    </source>
</evidence>
<dbReference type="AlphaFoldDB" id="E6SQP9"/>
<evidence type="ECO:0000313" key="2">
    <source>
        <dbReference type="Proteomes" id="UP000008630"/>
    </source>
</evidence>
<gene>
    <name evidence="1" type="ordered locus">Bache_2010</name>
</gene>
<protein>
    <submittedName>
        <fullName evidence="1">Uncharacterized protein</fullName>
    </submittedName>
</protein>
<organism evidence="1 2">
    <name type="scientific">Bacteroides helcogenes (strain ATCC 35417 / DSM 20613 / JCM 6297 / CCUG 15421 / P 36-108)</name>
    <dbReference type="NCBI Taxonomy" id="693979"/>
    <lineage>
        <taxon>Bacteria</taxon>
        <taxon>Pseudomonadati</taxon>
        <taxon>Bacteroidota</taxon>
        <taxon>Bacteroidia</taxon>
        <taxon>Bacteroidales</taxon>
        <taxon>Bacteroidaceae</taxon>
        <taxon>Bacteroides</taxon>
    </lineage>
</organism>
<dbReference type="Proteomes" id="UP000008630">
    <property type="component" value="Chromosome"/>
</dbReference>
<name>E6SQP9_BACT6</name>
<reference key="1">
    <citation type="submission" date="2010-11" db="EMBL/GenBank/DDBJ databases">
        <title>The complete genome of Bacteroides helcogenes P 36-108.</title>
        <authorList>
            <consortium name="US DOE Joint Genome Institute (JGI-PGF)"/>
            <person name="Lucas S."/>
            <person name="Copeland A."/>
            <person name="Lapidus A."/>
            <person name="Bruce D."/>
            <person name="Goodwin L."/>
            <person name="Pitluck S."/>
            <person name="Kyrpides N."/>
            <person name="Mavromatis K."/>
            <person name="Ivanova N."/>
            <person name="Zeytun A."/>
            <person name="Brettin T."/>
            <person name="Detter J.C."/>
            <person name="Tapia R."/>
            <person name="Han C."/>
            <person name="Land M."/>
            <person name="Hauser L."/>
            <person name="Markowitz V."/>
            <person name="Cheng J.-F."/>
            <person name="Hugenholtz P."/>
            <person name="Woyke T."/>
            <person name="Wu D."/>
            <person name="Gronow S."/>
            <person name="Wellnitz S."/>
            <person name="Brambilla E."/>
            <person name="Klenk H.-P."/>
            <person name="Eisen J.A."/>
        </authorList>
    </citation>
    <scope>NUCLEOTIDE SEQUENCE</scope>
    <source>
        <strain>P 36-108</strain>
    </source>
</reference>
<accession>E6SQP9</accession>
<dbReference type="KEGG" id="bhl:Bache_2010"/>
<proteinExistence type="predicted"/>
<reference evidence="1 2" key="2">
    <citation type="journal article" date="2011" name="Stand. Genomic Sci.">
        <title>Complete genome sequence of Bacteroides helcogenes type strain (P 36-108).</title>
        <authorList>
            <person name="Pati A."/>
            <person name="Gronow S."/>
            <person name="Zeytun A."/>
            <person name="Lapidus A."/>
            <person name="Nolan M."/>
            <person name="Hammon N."/>
            <person name="Deshpande S."/>
            <person name="Cheng J.F."/>
            <person name="Tapia R."/>
            <person name="Han C."/>
            <person name="Goodwin L."/>
            <person name="Pitluck S."/>
            <person name="Liolios K."/>
            <person name="Pagani I."/>
            <person name="Ivanova N."/>
            <person name="Mavromatis K."/>
            <person name="Chen A."/>
            <person name="Palaniappan K."/>
            <person name="Land M."/>
            <person name="Hauser L."/>
            <person name="Chang Y.J."/>
            <person name="Jeffries C.D."/>
            <person name="Detter J.C."/>
            <person name="Brambilla E."/>
            <person name="Rohde M."/>
            <person name="Goker M."/>
            <person name="Woyke T."/>
            <person name="Bristow J."/>
            <person name="Eisen J.A."/>
            <person name="Markowitz V."/>
            <person name="Hugenholtz P."/>
            <person name="Kyrpides N.C."/>
            <person name="Klenk H.P."/>
            <person name="Lucas S."/>
        </authorList>
    </citation>
    <scope>NUCLEOTIDE SEQUENCE [LARGE SCALE GENOMIC DNA]</scope>
    <source>
        <strain evidence="2">ATCC 35417 / DSM 20613 / JCM 6297 / CCUG 15421 / P 36-108</strain>
    </source>
</reference>
<dbReference type="EMBL" id="CP002352">
    <property type="protein sequence ID" value="ADV43982.1"/>
    <property type="molecule type" value="Genomic_DNA"/>
</dbReference>